<organism evidence="3">
    <name type="scientific">Tanacetum cinerariifolium</name>
    <name type="common">Dalmatian daisy</name>
    <name type="synonym">Chrysanthemum cinerariifolium</name>
    <dbReference type="NCBI Taxonomy" id="118510"/>
    <lineage>
        <taxon>Eukaryota</taxon>
        <taxon>Viridiplantae</taxon>
        <taxon>Streptophyta</taxon>
        <taxon>Embryophyta</taxon>
        <taxon>Tracheophyta</taxon>
        <taxon>Spermatophyta</taxon>
        <taxon>Magnoliopsida</taxon>
        <taxon>eudicotyledons</taxon>
        <taxon>Gunneridae</taxon>
        <taxon>Pentapetalae</taxon>
        <taxon>asterids</taxon>
        <taxon>campanulids</taxon>
        <taxon>Asterales</taxon>
        <taxon>Asteraceae</taxon>
        <taxon>Asteroideae</taxon>
        <taxon>Anthemideae</taxon>
        <taxon>Anthemidinae</taxon>
        <taxon>Tanacetum</taxon>
    </lineage>
</organism>
<dbReference type="InterPro" id="IPR057670">
    <property type="entry name" value="SH3_retrovirus"/>
</dbReference>
<gene>
    <name evidence="3" type="ORF">Tci_892879</name>
</gene>
<reference evidence="3" key="1">
    <citation type="journal article" date="2019" name="Sci. Rep.">
        <title>Draft genome of Tanacetum cinerariifolium, the natural source of mosquito coil.</title>
        <authorList>
            <person name="Yamashiro T."/>
            <person name="Shiraishi A."/>
            <person name="Satake H."/>
            <person name="Nakayama K."/>
        </authorList>
    </citation>
    <scope>NUCLEOTIDE SEQUENCE</scope>
</reference>
<proteinExistence type="predicted"/>
<dbReference type="Pfam" id="PF25597">
    <property type="entry name" value="SH3_retrovirus"/>
    <property type="match status" value="1"/>
</dbReference>
<accession>A0A699UEH9</accession>
<protein>
    <submittedName>
        <fullName evidence="3">Retrovirus-related Pol polyprotein from transposon TNT 1-94</fullName>
    </submittedName>
</protein>
<evidence type="ECO:0000256" key="1">
    <source>
        <dbReference type="SAM" id="MobiDB-lite"/>
    </source>
</evidence>
<comment type="caution">
    <text evidence="3">The sequence shown here is derived from an EMBL/GenBank/DDBJ whole genome shotgun (WGS) entry which is preliminary data.</text>
</comment>
<feature type="domain" description="Retroviral polymerase SH3-like" evidence="2">
    <location>
        <begin position="8"/>
        <end position="53"/>
    </location>
</feature>
<feature type="region of interest" description="Disordered" evidence="1">
    <location>
        <begin position="118"/>
        <end position="169"/>
    </location>
</feature>
<dbReference type="EMBL" id="BKCJ011325786">
    <property type="protein sequence ID" value="GFD20910.1"/>
    <property type="molecule type" value="Genomic_DNA"/>
</dbReference>
<evidence type="ECO:0000259" key="2">
    <source>
        <dbReference type="Pfam" id="PF25597"/>
    </source>
</evidence>
<feature type="non-terminal residue" evidence="3">
    <location>
        <position position="1"/>
    </location>
</feature>
<sequence>ILNTLDSLGKFDGKVDEGFLVGYSVSNKSFRVFNSRTRIVQETLHVNFLENKPNVAGSGPTWLFNIDTLTKTMNYHPVIAGNQSNHNAGFQDNFDAEKAREESDQQYVLFPVWSFGSTNPQNTDGDAAFDEKKHESEVNASPSSSAQSKKHDDKTKREAKGKSPVESLT</sequence>
<feature type="compositionally biased region" description="Polar residues" evidence="1">
    <location>
        <begin position="138"/>
        <end position="147"/>
    </location>
</feature>
<feature type="compositionally biased region" description="Basic and acidic residues" evidence="1">
    <location>
        <begin position="149"/>
        <end position="163"/>
    </location>
</feature>
<name>A0A699UEH9_TANCI</name>
<evidence type="ECO:0000313" key="3">
    <source>
        <dbReference type="EMBL" id="GFD20910.1"/>
    </source>
</evidence>
<dbReference type="AlphaFoldDB" id="A0A699UEH9"/>